<name>A0A5J6WXR2_9GAMM</name>
<feature type="transmembrane region" description="Helical" evidence="1">
    <location>
        <begin position="301"/>
        <end position="318"/>
    </location>
</feature>
<evidence type="ECO:0000256" key="1">
    <source>
        <dbReference type="SAM" id="Phobius"/>
    </source>
</evidence>
<evidence type="ECO:0000313" key="4">
    <source>
        <dbReference type="Proteomes" id="UP000594034"/>
    </source>
</evidence>
<dbReference type="EMBL" id="CP040449">
    <property type="protein sequence ID" value="QFI54543.1"/>
    <property type="molecule type" value="Genomic_DNA"/>
</dbReference>
<dbReference type="KEGG" id="asim:FE240_07425"/>
<feature type="domain" description="DUF4401" evidence="2">
    <location>
        <begin position="25"/>
        <end position="321"/>
    </location>
</feature>
<dbReference type="Pfam" id="PF14351">
    <property type="entry name" value="DUF4401"/>
    <property type="match status" value="1"/>
</dbReference>
<protein>
    <submittedName>
        <fullName evidence="3">DUF4401 domain-containing protein</fullName>
    </submittedName>
</protein>
<keyword evidence="1" id="KW-0812">Transmembrane</keyword>
<organism evidence="3 4">
    <name type="scientific">Aeromonas simiae</name>
    <dbReference type="NCBI Taxonomy" id="218936"/>
    <lineage>
        <taxon>Bacteria</taxon>
        <taxon>Pseudomonadati</taxon>
        <taxon>Pseudomonadota</taxon>
        <taxon>Gammaproteobacteria</taxon>
        <taxon>Aeromonadales</taxon>
        <taxon>Aeromonadaceae</taxon>
        <taxon>Aeromonas</taxon>
    </lineage>
</organism>
<keyword evidence="1" id="KW-1133">Transmembrane helix</keyword>
<reference evidence="3 4" key="1">
    <citation type="submission" date="2019-05" db="EMBL/GenBank/DDBJ databases">
        <title>OXA-830, a novel chromosomally encoded expanded-spectrum class D beta-lactamase in Aeromonas simiae.</title>
        <authorList>
            <person name="Zhou W."/>
            <person name="Chen Q."/>
        </authorList>
    </citation>
    <scope>NUCLEOTIDE SEQUENCE [LARGE SCALE GENOMIC DNA]</scope>
    <source>
        <strain evidence="3 4">A6</strain>
    </source>
</reference>
<evidence type="ECO:0000313" key="3">
    <source>
        <dbReference type="EMBL" id="QFI54543.1"/>
    </source>
</evidence>
<feature type="transmembrane region" description="Helical" evidence="1">
    <location>
        <begin position="188"/>
        <end position="207"/>
    </location>
</feature>
<feature type="transmembrane region" description="Helical" evidence="1">
    <location>
        <begin position="250"/>
        <end position="271"/>
    </location>
</feature>
<proteinExistence type="predicted"/>
<dbReference type="RefSeq" id="WP_193003995.1">
    <property type="nucleotide sequence ID" value="NZ_CP040449.1"/>
</dbReference>
<keyword evidence="4" id="KW-1185">Reference proteome</keyword>
<accession>A0A5J6WXR2</accession>
<dbReference type="AlphaFoldDB" id="A0A5J6WXR2"/>
<feature type="transmembrane region" description="Helical" evidence="1">
    <location>
        <begin position="219"/>
        <end position="238"/>
    </location>
</feature>
<feature type="transmembrane region" description="Helical" evidence="1">
    <location>
        <begin position="147"/>
        <end position="176"/>
    </location>
</feature>
<sequence>MSELWQRLRDADLVSGEPPVSDPPHWSSRLLLGVSGWLAALFLLFFLFLTFMSLIRSSSGALLLGAGLLALARAMMLAKVQRDLLAQCVLALVLAGDGWLLYGLLDSIDTDSPWQWVGLAALSLTIALLFAHWLLRLFHGFAAGLLLAIALDILGLHGLCEPLLLLAVLSLSFAMVRWPRHSALHESLQLGLALALLALALLPSQVWESAPWQSLAPAYLPHWPTAPLSLLILLAFTFRCRLPWLPALPLLAASALLPGFAAGCLLLLLGFRDGQRGLWTLGLLLLLSAGALYYYDLRLTLMIKAALLALCGALLLLVRQLTLIRSSA</sequence>
<evidence type="ECO:0000259" key="2">
    <source>
        <dbReference type="Pfam" id="PF14351"/>
    </source>
</evidence>
<dbReference type="Proteomes" id="UP000594034">
    <property type="component" value="Chromosome"/>
</dbReference>
<feature type="transmembrane region" description="Helical" evidence="1">
    <location>
        <begin position="278"/>
        <end position="295"/>
    </location>
</feature>
<feature type="transmembrane region" description="Helical" evidence="1">
    <location>
        <begin position="54"/>
        <end position="72"/>
    </location>
</feature>
<dbReference type="InterPro" id="IPR025513">
    <property type="entry name" value="DUF4401"/>
</dbReference>
<feature type="transmembrane region" description="Helical" evidence="1">
    <location>
        <begin position="84"/>
        <end position="102"/>
    </location>
</feature>
<feature type="transmembrane region" description="Helical" evidence="1">
    <location>
        <begin position="30"/>
        <end position="48"/>
    </location>
</feature>
<feature type="transmembrane region" description="Helical" evidence="1">
    <location>
        <begin position="114"/>
        <end position="135"/>
    </location>
</feature>
<keyword evidence="1" id="KW-0472">Membrane</keyword>
<gene>
    <name evidence="3" type="ORF">FE240_07425</name>
</gene>